<evidence type="ECO:0000256" key="1">
    <source>
        <dbReference type="SAM" id="MobiDB-lite"/>
    </source>
</evidence>
<gene>
    <name evidence="2" type="ORF">QBC41DRAFT_25721</name>
</gene>
<protein>
    <submittedName>
        <fullName evidence="2">Uncharacterized protein</fullName>
    </submittedName>
</protein>
<organism evidence="2 3">
    <name type="scientific">Cercophora samala</name>
    <dbReference type="NCBI Taxonomy" id="330535"/>
    <lineage>
        <taxon>Eukaryota</taxon>
        <taxon>Fungi</taxon>
        <taxon>Dikarya</taxon>
        <taxon>Ascomycota</taxon>
        <taxon>Pezizomycotina</taxon>
        <taxon>Sordariomycetes</taxon>
        <taxon>Sordariomycetidae</taxon>
        <taxon>Sordariales</taxon>
        <taxon>Lasiosphaeriaceae</taxon>
        <taxon>Cercophora</taxon>
    </lineage>
</organism>
<comment type="caution">
    <text evidence="2">The sequence shown here is derived from an EMBL/GenBank/DDBJ whole genome shotgun (WGS) entry which is preliminary data.</text>
</comment>
<proteinExistence type="predicted"/>
<dbReference type="EMBL" id="JAULSY010000013">
    <property type="protein sequence ID" value="KAK0672477.1"/>
    <property type="molecule type" value="Genomic_DNA"/>
</dbReference>
<dbReference type="Proteomes" id="UP001174997">
    <property type="component" value="Unassembled WGS sequence"/>
</dbReference>
<sequence length="211" mass="23891">MRRRRSFSSLLSSDVNERKLNRYLSSPLRYDVGTGTSTRTTRTTENNHLVCSLFRHVVLLSEGSRLYRLPNPPDTGHLTGTETTDDRKTFWCFSSSGFWKGRKPAISGYENCEFRLANVASKRERHNSTLQFKSRSVIQHGTNPTNTPKCVQFCISRRFLESVDDYHHPIRPPANPHPHGPHDDGTFHPVVAGFQVVDGNTVPWLAAALLS</sequence>
<reference evidence="2" key="1">
    <citation type="submission" date="2023-06" db="EMBL/GenBank/DDBJ databases">
        <title>Genome-scale phylogeny and comparative genomics of the fungal order Sordariales.</title>
        <authorList>
            <consortium name="Lawrence Berkeley National Laboratory"/>
            <person name="Hensen N."/>
            <person name="Bonometti L."/>
            <person name="Westerberg I."/>
            <person name="Brannstrom I.O."/>
            <person name="Guillou S."/>
            <person name="Cros-Aarteil S."/>
            <person name="Calhoun S."/>
            <person name="Haridas S."/>
            <person name="Kuo A."/>
            <person name="Mondo S."/>
            <person name="Pangilinan J."/>
            <person name="Riley R."/>
            <person name="Labutti K."/>
            <person name="Andreopoulos B."/>
            <person name="Lipzen A."/>
            <person name="Chen C."/>
            <person name="Yanf M."/>
            <person name="Daum C."/>
            <person name="Ng V."/>
            <person name="Clum A."/>
            <person name="Steindorff A."/>
            <person name="Ohm R."/>
            <person name="Martin F."/>
            <person name="Silar P."/>
            <person name="Natvig D."/>
            <person name="Lalanne C."/>
            <person name="Gautier V."/>
            <person name="Ament-Velasquez S.L."/>
            <person name="Kruys A."/>
            <person name="Hutchinson M.I."/>
            <person name="Powell A.J."/>
            <person name="Barry K."/>
            <person name="Miller A.N."/>
            <person name="Grigoriev I.V."/>
            <person name="Debuchy R."/>
            <person name="Gladieux P."/>
            <person name="Thoren M.H."/>
            <person name="Johannesson H."/>
        </authorList>
    </citation>
    <scope>NUCLEOTIDE SEQUENCE</scope>
    <source>
        <strain evidence="2">CBS 307.81</strain>
    </source>
</reference>
<keyword evidence="3" id="KW-1185">Reference proteome</keyword>
<dbReference type="AlphaFoldDB" id="A0AA39ZKI2"/>
<name>A0AA39ZKI2_9PEZI</name>
<evidence type="ECO:0000313" key="3">
    <source>
        <dbReference type="Proteomes" id="UP001174997"/>
    </source>
</evidence>
<accession>A0AA39ZKI2</accession>
<feature type="region of interest" description="Disordered" evidence="1">
    <location>
        <begin position="166"/>
        <end position="185"/>
    </location>
</feature>
<evidence type="ECO:0000313" key="2">
    <source>
        <dbReference type="EMBL" id="KAK0672477.1"/>
    </source>
</evidence>